<dbReference type="InterPro" id="IPR007569">
    <property type="entry name" value="DUF559"/>
</dbReference>
<dbReference type="CDD" id="cd01038">
    <property type="entry name" value="Endonuclease_DUF559"/>
    <property type="match status" value="1"/>
</dbReference>
<dbReference type="PANTHER" id="PTHR38590:SF1">
    <property type="entry name" value="BLL0828 PROTEIN"/>
    <property type="match status" value="1"/>
</dbReference>
<dbReference type="EMBL" id="JBHTHZ010000001">
    <property type="protein sequence ID" value="MFD0792569.1"/>
    <property type="molecule type" value="Genomic_DNA"/>
</dbReference>
<proteinExistence type="predicted"/>
<keyword evidence="2" id="KW-0378">Hydrolase</keyword>
<gene>
    <name evidence="2" type="ORF">ACFQZX_03010</name>
</gene>
<dbReference type="InterPro" id="IPR011335">
    <property type="entry name" value="Restrct_endonuc-II-like"/>
</dbReference>
<dbReference type="RefSeq" id="WP_377111176.1">
    <property type="nucleotide sequence ID" value="NZ_JBHTHZ010000001.1"/>
</dbReference>
<accession>A0ABW3AQE8</accession>
<keyword evidence="2" id="KW-0540">Nuclease</keyword>
<keyword evidence="2" id="KW-0255">Endonuclease</keyword>
<reference evidence="3" key="1">
    <citation type="journal article" date="2019" name="Int. J. Syst. Evol. Microbiol.">
        <title>The Global Catalogue of Microorganisms (GCM) 10K type strain sequencing project: providing services to taxonomists for standard genome sequencing and annotation.</title>
        <authorList>
            <consortium name="The Broad Institute Genomics Platform"/>
            <consortium name="The Broad Institute Genome Sequencing Center for Infectious Disease"/>
            <person name="Wu L."/>
            <person name="Ma J."/>
        </authorList>
    </citation>
    <scope>NUCLEOTIDE SEQUENCE [LARGE SCALE GENOMIC DNA]</scope>
    <source>
        <strain evidence="3">CCUG 61484</strain>
    </source>
</reference>
<evidence type="ECO:0000313" key="3">
    <source>
        <dbReference type="Proteomes" id="UP001597010"/>
    </source>
</evidence>
<comment type="caution">
    <text evidence="2">The sequence shown here is derived from an EMBL/GenBank/DDBJ whole genome shotgun (WGS) entry which is preliminary data.</text>
</comment>
<evidence type="ECO:0000259" key="1">
    <source>
        <dbReference type="Pfam" id="PF04480"/>
    </source>
</evidence>
<dbReference type="SUPFAM" id="SSF52980">
    <property type="entry name" value="Restriction endonuclease-like"/>
    <property type="match status" value="1"/>
</dbReference>
<dbReference type="PANTHER" id="PTHR38590">
    <property type="entry name" value="BLL0828 PROTEIN"/>
    <property type="match status" value="1"/>
</dbReference>
<organism evidence="2 3">
    <name type="scientific">Mucilaginibacter litoreus</name>
    <dbReference type="NCBI Taxonomy" id="1048221"/>
    <lineage>
        <taxon>Bacteria</taxon>
        <taxon>Pseudomonadati</taxon>
        <taxon>Bacteroidota</taxon>
        <taxon>Sphingobacteriia</taxon>
        <taxon>Sphingobacteriales</taxon>
        <taxon>Sphingobacteriaceae</taxon>
        <taxon>Mucilaginibacter</taxon>
    </lineage>
</organism>
<dbReference type="InterPro" id="IPR047216">
    <property type="entry name" value="Endonuclease_DUF559_bact"/>
</dbReference>
<keyword evidence="3" id="KW-1185">Reference proteome</keyword>
<sequence>MSKIIPYNFKLKALARKLRKEMTFGEVVLWNELKRDKLFGFDFDRQRCIDNYIVDFYCKELMLVIEVDGMSHHHQEAFVKDDLRQQKLESFGIKIIRFSEAEVKHNMLNVIRSLESVIIEILKSNPEIKLPLSFPTEVLNN</sequence>
<feature type="domain" description="DUF559" evidence="1">
    <location>
        <begin position="10"/>
        <end position="115"/>
    </location>
</feature>
<name>A0ABW3AQE8_9SPHI</name>
<protein>
    <submittedName>
        <fullName evidence="2">Endonuclease domain-containing protein</fullName>
    </submittedName>
</protein>
<dbReference type="GO" id="GO:0004519">
    <property type="term" value="F:endonuclease activity"/>
    <property type="evidence" value="ECO:0007669"/>
    <property type="project" value="UniProtKB-KW"/>
</dbReference>
<dbReference type="Gene3D" id="3.40.960.10">
    <property type="entry name" value="VSR Endonuclease"/>
    <property type="match status" value="1"/>
</dbReference>
<dbReference type="Pfam" id="PF04480">
    <property type="entry name" value="DUF559"/>
    <property type="match status" value="1"/>
</dbReference>
<dbReference type="Proteomes" id="UP001597010">
    <property type="component" value="Unassembled WGS sequence"/>
</dbReference>
<evidence type="ECO:0000313" key="2">
    <source>
        <dbReference type="EMBL" id="MFD0792569.1"/>
    </source>
</evidence>